<dbReference type="Proteomes" id="UP000278006">
    <property type="component" value="Unassembled WGS sequence"/>
</dbReference>
<dbReference type="SUPFAM" id="SSF55826">
    <property type="entry name" value="YbaK/ProRS associated domain"/>
    <property type="match status" value="1"/>
</dbReference>
<proteinExistence type="predicted"/>
<dbReference type="GO" id="GO:0002161">
    <property type="term" value="F:aminoacyl-tRNA deacylase activity"/>
    <property type="evidence" value="ECO:0007669"/>
    <property type="project" value="InterPro"/>
</dbReference>
<dbReference type="InterPro" id="IPR007214">
    <property type="entry name" value="YbaK/aa-tRNA-synth-assoc-dom"/>
</dbReference>
<dbReference type="EMBL" id="RDQO01000002">
    <property type="protein sequence ID" value="RMX06624.1"/>
    <property type="molecule type" value="Genomic_DNA"/>
</dbReference>
<keyword evidence="3" id="KW-1185">Reference proteome</keyword>
<dbReference type="OrthoDB" id="8536235at2"/>
<name>A0A3M6QUB5_9BURK</name>
<dbReference type="InterPro" id="IPR036754">
    <property type="entry name" value="YbaK/aa-tRNA-synt-asso_dom_sf"/>
</dbReference>
<dbReference type="PANTHER" id="PTHR30411:SF1">
    <property type="entry name" value="CYTOPLASMIC PROTEIN"/>
    <property type="match status" value="1"/>
</dbReference>
<feature type="domain" description="YbaK/aminoacyl-tRNA synthetase-associated" evidence="1">
    <location>
        <begin position="35"/>
        <end position="156"/>
    </location>
</feature>
<dbReference type="Gene3D" id="3.90.960.10">
    <property type="entry name" value="YbaK/aminoacyl-tRNA synthetase-associated domain"/>
    <property type="match status" value="1"/>
</dbReference>
<evidence type="ECO:0000313" key="3">
    <source>
        <dbReference type="Proteomes" id="UP000278006"/>
    </source>
</evidence>
<protein>
    <submittedName>
        <fullName evidence="2">YbaK/EbsC family protein</fullName>
    </submittedName>
</protein>
<dbReference type="CDD" id="cd04333">
    <property type="entry name" value="ProX_deacylase"/>
    <property type="match status" value="1"/>
</dbReference>
<accession>A0A3M6QUB5</accession>
<dbReference type="RefSeq" id="WP_122228265.1">
    <property type="nucleotide sequence ID" value="NZ_RDQO01000002.1"/>
</dbReference>
<evidence type="ECO:0000259" key="1">
    <source>
        <dbReference type="Pfam" id="PF04073"/>
    </source>
</evidence>
<gene>
    <name evidence="2" type="ORF">D8I35_08925</name>
</gene>
<dbReference type="PANTHER" id="PTHR30411">
    <property type="entry name" value="CYTOPLASMIC PROTEIN"/>
    <property type="match status" value="1"/>
</dbReference>
<evidence type="ECO:0000313" key="2">
    <source>
        <dbReference type="EMBL" id="RMX06624.1"/>
    </source>
</evidence>
<reference evidence="2 3" key="1">
    <citation type="submission" date="2018-10" db="EMBL/GenBank/DDBJ databases">
        <title>Draft genome of Cortibacter populi DSM10536.</title>
        <authorList>
            <person name="Bernier A.-M."/>
            <person name="Bernard K."/>
        </authorList>
    </citation>
    <scope>NUCLEOTIDE SEQUENCE [LARGE SCALE GENOMIC DNA]</scope>
    <source>
        <strain evidence="2 3">DSM 105136</strain>
    </source>
</reference>
<sequence>MCGAELKPLPKGAQRVADWLQQRGHAHLPVLLQDSTRTAQEAADTLGVQVGQVAKSIIFRRLPDEVAVLVVAAGDHRVDAAKVQALVCGQGQELARADAAFVKAQTGFSIGGVAPVAHARAVVALIDQDLARFDTIWAAAGHPHAMFQLTPAQLQALMQAPQADIAAD</sequence>
<dbReference type="Pfam" id="PF04073">
    <property type="entry name" value="tRNA_edit"/>
    <property type="match status" value="1"/>
</dbReference>
<comment type="caution">
    <text evidence="2">The sequence shown here is derived from an EMBL/GenBank/DDBJ whole genome shotgun (WGS) entry which is preliminary data.</text>
</comment>
<organism evidence="2 3">
    <name type="scientific">Corticibacter populi</name>
    <dbReference type="NCBI Taxonomy" id="1550736"/>
    <lineage>
        <taxon>Bacteria</taxon>
        <taxon>Pseudomonadati</taxon>
        <taxon>Pseudomonadota</taxon>
        <taxon>Betaproteobacteria</taxon>
        <taxon>Burkholderiales</taxon>
        <taxon>Comamonadaceae</taxon>
        <taxon>Corticibacter</taxon>
    </lineage>
</organism>
<dbReference type="AlphaFoldDB" id="A0A3M6QUB5"/>